<evidence type="ECO:0000259" key="2">
    <source>
        <dbReference type="Pfam" id="PF04235"/>
    </source>
</evidence>
<dbReference type="EMBL" id="JACHJO010000011">
    <property type="protein sequence ID" value="MBB6121593.1"/>
    <property type="molecule type" value="Genomic_DNA"/>
</dbReference>
<dbReference type="PANTHER" id="PTHR30590:SF2">
    <property type="entry name" value="INNER MEMBRANE PROTEIN"/>
    <property type="match status" value="1"/>
</dbReference>
<dbReference type="RefSeq" id="WP_246405402.1">
    <property type="nucleotide sequence ID" value="NZ_JACHJO010000011.1"/>
</dbReference>
<protein>
    <submittedName>
        <fullName evidence="3">Putative membrane protein YeiB</fullName>
    </submittedName>
</protein>
<keyword evidence="1" id="KW-0812">Transmembrane</keyword>
<dbReference type="AlphaFoldDB" id="A0A841ISE3"/>
<proteinExistence type="predicted"/>
<reference evidence="3 4" key="1">
    <citation type="submission" date="2020-08" db="EMBL/GenBank/DDBJ databases">
        <title>Genomic Encyclopedia of Type Strains, Phase III (KMG-III): the genomes of soil and plant-associated and newly described type strains.</title>
        <authorList>
            <person name="Whitman W."/>
        </authorList>
    </citation>
    <scope>NUCLEOTIDE SEQUENCE [LARGE SCALE GENOMIC DNA]</scope>
    <source>
        <strain evidence="3 4">CECT 8712</strain>
    </source>
</reference>
<name>A0A841ISE3_9ACTN</name>
<organism evidence="3 4">
    <name type="scientific">Nocardiopsis algeriensis</name>
    <dbReference type="NCBI Taxonomy" id="1478215"/>
    <lineage>
        <taxon>Bacteria</taxon>
        <taxon>Bacillati</taxon>
        <taxon>Actinomycetota</taxon>
        <taxon>Actinomycetes</taxon>
        <taxon>Streptosporangiales</taxon>
        <taxon>Nocardiopsidaceae</taxon>
        <taxon>Nocardiopsis</taxon>
    </lineage>
</organism>
<comment type="caution">
    <text evidence="3">The sequence shown here is derived from an EMBL/GenBank/DDBJ whole genome shotgun (WGS) entry which is preliminary data.</text>
</comment>
<dbReference type="InterPro" id="IPR007349">
    <property type="entry name" value="DUF418"/>
</dbReference>
<feature type="transmembrane region" description="Helical" evidence="1">
    <location>
        <begin position="136"/>
        <end position="154"/>
    </location>
</feature>
<feature type="transmembrane region" description="Helical" evidence="1">
    <location>
        <begin position="225"/>
        <end position="244"/>
    </location>
</feature>
<keyword evidence="4" id="KW-1185">Reference proteome</keyword>
<evidence type="ECO:0000313" key="3">
    <source>
        <dbReference type="EMBL" id="MBB6121593.1"/>
    </source>
</evidence>
<feature type="transmembrane region" description="Helical" evidence="1">
    <location>
        <begin position="303"/>
        <end position="322"/>
    </location>
</feature>
<keyword evidence="1" id="KW-0472">Membrane</keyword>
<sequence>MLVPDLARGAMLALIAAANTHYWFRPDPKASEIYEGLLSALMNLLVDGRVYPVFALLLGFGLARSAHGSIRAGLATGLDSKQAERRAAEMLRRRGLWLLAFGAVHALAFTQDILGTYGLITVLVAGVVASARRRTALVLAVLVCTLSTSFLAVVGPEAVLARSHGQAAQALFDEQLVGVAANLVIWTVATPATVLSSMALPSALLGAWLAGRGPIEQPHRYRRELAGVVLVGLIVPTAVLLLLWEDMGGTGVLARSLVAWHQGLAGLMAGTAYLALIALSASYRAAGTGALSRALAATGKRSLSAYLSQTVLLALTAGTLRVCGVGALALSWQLCVAAAVWSASVLTCSLMERNGVQGPAEQVLRRLAASGVR</sequence>
<gene>
    <name evidence="3" type="ORF">FHS13_003567</name>
</gene>
<feature type="transmembrane region" description="Helical" evidence="1">
    <location>
        <begin position="96"/>
        <end position="129"/>
    </location>
</feature>
<feature type="transmembrane region" description="Helical" evidence="1">
    <location>
        <begin position="328"/>
        <end position="348"/>
    </location>
</feature>
<feature type="transmembrane region" description="Helical" evidence="1">
    <location>
        <begin position="264"/>
        <end position="283"/>
    </location>
</feature>
<dbReference type="PANTHER" id="PTHR30590">
    <property type="entry name" value="INNER MEMBRANE PROTEIN"/>
    <property type="match status" value="1"/>
</dbReference>
<accession>A0A841ISE3</accession>
<keyword evidence="1" id="KW-1133">Transmembrane helix</keyword>
<evidence type="ECO:0000256" key="1">
    <source>
        <dbReference type="SAM" id="Phobius"/>
    </source>
</evidence>
<feature type="transmembrane region" description="Helical" evidence="1">
    <location>
        <begin position="183"/>
        <end position="205"/>
    </location>
</feature>
<dbReference type="InterPro" id="IPR052529">
    <property type="entry name" value="Bact_Transport_Assoc"/>
</dbReference>
<evidence type="ECO:0000313" key="4">
    <source>
        <dbReference type="Proteomes" id="UP000536604"/>
    </source>
</evidence>
<dbReference type="Pfam" id="PF04235">
    <property type="entry name" value="DUF418"/>
    <property type="match status" value="1"/>
</dbReference>
<dbReference type="Proteomes" id="UP000536604">
    <property type="component" value="Unassembled WGS sequence"/>
</dbReference>
<feature type="domain" description="DUF418" evidence="2">
    <location>
        <begin position="216"/>
        <end position="368"/>
    </location>
</feature>